<gene>
    <name evidence="5" type="ORF">E5982_04000</name>
</gene>
<dbReference type="PROSITE" id="PS51170">
    <property type="entry name" value="CW"/>
    <property type="match status" value="1"/>
</dbReference>
<feature type="signal peptide" evidence="4">
    <location>
        <begin position="1"/>
        <end position="31"/>
    </location>
</feature>
<feature type="region of interest" description="Disordered" evidence="3">
    <location>
        <begin position="188"/>
        <end position="219"/>
    </location>
</feature>
<evidence type="ECO:0000313" key="6">
    <source>
        <dbReference type="Proteomes" id="UP000309454"/>
    </source>
</evidence>
<dbReference type="Gene3D" id="2.10.270.10">
    <property type="entry name" value="Cholin Binding"/>
    <property type="match status" value="3"/>
</dbReference>
<evidence type="ECO:0000256" key="1">
    <source>
        <dbReference type="ARBA" id="ARBA00022737"/>
    </source>
</evidence>
<comment type="caution">
    <text evidence="5">The sequence shown here is derived from an EMBL/GenBank/DDBJ whole genome shotgun (WGS) entry which is preliminary data.</text>
</comment>
<evidence type="ECO:0000256" key="4">
    <source>
        <dbReference type="SAM" id="SignalP"/>
    </source>
</evidence>
<dbReference type="OrthoDB" id="5242394at2"/>
<keyword evidence="6" id="KW-1185">Reference proteome</keyword>
<dbReference type="EMBL" id="SSTM01000002">
    <property type="protein sequence ID" value="TJW11377.1"/>
    <property type="molecule type" value="Genomic_DNA"/>
</dbReference>
<evidence type="ECO:0000256" key="3">
    <source>
        <dbReference type="SAM" id="MobiDB-lite"/>
    </source>
</evidence>
<reference evidence="5 6" key="1">
    <citation type="submission" date="2019-04" db="EMBL/GenBank/DDBJ databases">
        <title>Microbes associate with the intestines of laboratory mice.</title>
        <authorList>
            <person name="Navarre W."/>
            <person name="Wong E."/>
            <person name="Huang K.C."/>
            <person name="Tropini C."/>
            <person name="Ng K."/>
            <person name="Yu B."/>
        </authorList>
    </citation>
    <scope>NUCLEOTIDE SEQUENCE [LARGE SCALE GENOMIC DNA]</scope>
    <source>
        <strain evidence="5 6">NM48_B13</strain>
    </source>
</reference>
<feature type="compositionally biased region" description="Low complexity" evidence="3">
    <location>
        <begin position="36"/>
        <end position="53"/>
    </location>
</feature>
<accession>A0A4T9TEY6</accession>
<evidence type="ECO:0000256" key="2">
    <source>
        <dbReference type="PROSITE-ProRule" id="PRU00591"/>
    </source>
</evidence>
<dbReference type="SUPFAM" id="SSF56601">
    <property type="entry name" value="beta-lactamase/transpeptidase-like"/>
    <property type="match status" value="1"/>
</dbReference>
<protein>
    <submittedName>
        <fullName evidence="5">N-acetylmuramoyl-L-alanine amidase family protein</fullName>
    </submittedName>
</protein>
<dbReference type="AlphaFoldDB" id="A0A4T9TEY6"/>
<keyword evidence="4" id="KW-0732">Signal</keyword>
<keyword evidence="1" id="KW-0677">Repeat</keyword>
<proteinExistence type="predicted"/>
<feature type="region of interest" description="Disordered" evidence="3">
    <location>
        <begin position="36"/>
        <end position="60"/>
    </location>
</feature>
<feature type="repeat" description="Cell wall-binding" evidence="2">
    <location>
        <begin position="248"/>
        <end position="267"/>
    </location>
</feature>
<feature type="chain" id="PRO_5020874096" evidence="4">
    <location>
        <begin position="32"/>
        <end position="837"/>
    </location>
</feature>
<dbReference type="Gene3D" id="2.10.270.20">
    <property type="match status" value="1"/>
</dbReference>
<dbReference type="Pfam" id="PF01473">
    <property type="entry name" value="Choline_bind_1"/>
    <property type="match status" value="4"/>
</dbReference>
<dbReference type="InterPro" id="IPR018337">
    <property type="entry name" value="Cell_wall/Cho-bd_repeat"/>
</dbReference>
<name>A0A4T9TEY6_9ACTN</name>
<dbReference type="Pfam" id="PF19127">
    <property type="entry name" value="Choline_bind_3"/>
    <property type="match status" value="3"/>
</dbReference>
<dbReference type="Gene3D" id="3.40.710.10">
    <property type="entry name" value="DD-peptidase/beta-lactamase superfamily"/>
    <property type="match status" value="1"/>
</dbReference>
<dbReference type="SUPFAM" id="SSF69360">
    <property type="entry name" value="Cell wall binding repeat"/>
    <property type="match status" value="1"/>
</dbReference>
<organism evidence="5 6">
    <name type="scientific">Parvibacter caecicola</name>
    <dbReference type="NCBI Taxonomy" id="747645"/>
    <lineage>
        <taxon>Bacteria</taxon>
        <taxon>Bacillati</taxon>
        <taxon>Actinomycetota</taxon>
        <taxon>Coriobacteriia</taxon>
        <taxon>Coriobacteriales</taxon>
        <taxon>Coriobacteriaceae</taxon>
        <taxon>Parvibacter</taxon>
    </lineage>
</organism>
<dbReference type="InterPro" id="IPR012338">
    <property type="entry name" value="Beta-lactam/transpept-like"/>
</dbReference>
<dbReference type="Proteomes" id="UP000309454">
    <property type="component" value="Unassembled WGS sequence"/>
</dbReference>
<evidence type="ECO:0000313" key="5">
    <source>
        <dbReference type="EMBL" id="TJW11377.1"/>
    </source>
</evidence>
<sequence length="837" mass="91218">MNEMVKPSCALGRAALAAVLTLSMVPSAALAQVESGAAESENGGGSAESPLLSDADESSADESPRTIEAVLRLCDEQGDLAGLAKAEWLCGWVVENCVYDAAAEAADVEAMLELGRVSLEDCAALCKELLEAAGFEVELDADGDLTVPIEGQLYLVQVSLEDESAGLEQQEDRAFLIALEEVSDASRMEEPAEVGDSVAPPELSVNVGSTEKDANSSSAAPVLEPAVPGLSVYGASYRYGKPDGTYAKNEWVTVSGKRYYFQSDGTAAMWSHRIGGHWYYFDGRCQMQTGWLTWNDDGSKSYFGPDGRALTGLQRIGGSTYYFDPSTGRSKRWVVRLGSDTYYFDGAYRMHTGWLTWNDDGSKSYFGPDGRALTGLQRIGGSTYYFDRSTARSRKWVVYEGGDMYYFNGSGRMVTGWLTWNDDKSKSYFGADGKAVRGWQKLGGDTYYFSPSTARSVKWVQVISGSHYYFDGNGRMHTGWLKWNADASISVYASDGKMVQQGWAKSGGATYYISPTSHRAVKWSQVIDGATYYFDGNGRMHTGWLQWNADKKWSYFYSSGKMATGTKTIDGRTYTFDANGKTSQSPQQTRQSLALAVDRASNAKSVTTFGEAKSSAVALQSIKSAVTSIQNSGCYVSFIMIDLTTGAGVAYDPNRTIYGASCVKGPYVASICRSNPGSVSGSVTSLMNSTVVYSDNNTYQSLRSRFGSGCFSSFSSYSGANLRDKSAWPNFTPKELAKLWVGNYWYFFKETNSKSSFCRNLFTHPNKSFIHPVVSSTTYTKAGWGTFPKSGKIYNDAGIVMAGGRPYVVAIMSSGFFQDGKLRTLAKAIDAYHASMF</sequence>